<dbReference type="InterPro" id="IPR001789">
    <property type="entry name" value="Sig_transdc_resp-reg_receiver"/>
</dbReference>
<dbReference type="EMBL" id="JBHSWI010000001">
    <property type="protein sequence ID" value="MFC6644650.1"/>
    <property type="molecule type" value="Genomic_DNA"/>
</dbReference>
<dbReference type="SUPFAM" id="SSF52172">
    <property type="entry name" value="CheY-like"/>
    <property type="match status" value="1"/>
</dbReference>
<name>A0ABW1Z508_9BACT</name>
<reference evidence="5" key="1">
    <citation type="journal article" date="2019" name="Int. J. Syst. Evol. Microbiol.">
        <title>The Global Catalogue of Microorganisms (GCM) 10K type strain sequencing project: providing services to taxonomists for standard genome sequencing and annotation.</title>
        <authorList>
            <consortium name="The Broad Institute Genomics Platform"/>
            <consortium name="The Broad Institute Genome Sequencing Center for Infectious Disease"/>
            <person name="Wu L."/>
            <person name="Ma J."/>
        </authorList>
    </citation>
    <scope>NUCLEOTIDE SEQUENCE [LARGE SCALE GENOMIC DNA]</scope>
    <source>
        <strain evidence="5">CGMCC 1.16026</strain>
    </source>
</reference>
<evidence type="ECO:0000256" key="2">
    <source>
        <dbReference type="PROSITE-ProRule" id="PRU00169"/>
    </source>
</evidence>
<evidence type="ECO:0000313" key="5">
    <source>
        <dbReference type="Proteomes" id="UP001596391"/>
    </source>
</evidence>
<dbReference type="SMART" id="SM00448">
    <property type="entry name" value="REC"/>
    <property type="match status" value="1"/>
</dbReference>
<protein>
    <submittedName>
        <fullName evidence="4">Response regulator</fullName>
    </submittedName>
</protein>
<dbReference type="PROSITE" id="PS50110">
    <property type="entry name" value="RESPONSE_REGULATORY"/>
    <property type="match status" value="1"/>
</dbReference>
<feature type="modified residue" description="4-aspartylphosphate" evidence="2">
    <location>
        <position position="50"/>
    </location>
</feature>
<dbReference type="CDD" id="cd00156">
    <property type="entry name" value="REC"/>
    <property type="match status" value="1"/>
</dbReference>
<accession>A0ABW1Z508</accession>
<evidence type="ECO:0000259" key="3">
    <source>
        <dbReference type="PROSITE" id="PS50110"/>
    </source>
</evidence>
<dbReference type="PANTHER" id="PTHR44591">
    <property type="entry name" value="STRESS RESPONSE REGULATOR PROTEIN 1"/>
    <property type="match status" value="1"/>
</dbReference>
<comment type="caution">
    <text evidence="4">The sequence shown here is derived from an EMBL/GenBank/DDBJ whole genome shotgun (WGS) entry which is preliminary data.</text>
</comment>
<dbReference type="Proteomes" id="UP001596391">
    <property type="component" value="Unassembled WGS sequence"/>
</dbReference>
<dbReference type="RefSeq" id="WP_263372571.1">
    <property type="nucleotide sequence ID" value="NZ_JAGSYD010000005.1"/>
</dbReference>
<evidence type="ECO:0000313" key="4">
    <source>
        <dbReference type="EMBL" id="MFC6644650.1"/>
    </source>
</evidence>
<keyword evidence="5" id="KW-1185">Reference proteome</keyword>
<gene>
    <name evidence="4" type="ORF">ACFQBQ_03395</name>
</gene>
<sequence length="125" mass="13931">MDIFVVDDEVLIVETLAAILRAEGYSVRAFRNATAVLDALHPAPRLLITDYHMPDLRGTELIAAVRRCVPDCPVILFSADLEGCYQDWHQIKGSRTSTVLIQKPLHPVELVRCVGEFLSEGDTEI</sequence>
<proteinExistence type="predicted"/>
<dbReference type="InterPro" id="IPR050595">
    <property type="entry name" value="Bact_response_regulator"/>
</dbReference>
<organism evidence="4 5">
    <name type="scientific">Granulicella cerasi</name>
    <dbReference type="NCBI Taxonomy" id="741063"/>
    <lineage>
        <taxon>Bacteria</taxon>
        <taxon>Pseudomonadati</taxon>
        <taxon>Acidobacteriota</taxon>
        <taxon>Terriglobia</taxon>
        <taxon>Terriglobales</taxon>
        <taxon>Acidobacteriaceae</taxon>
        <taxon>Granulicella</taxon>
    </lineage>
</organism>
<keyword evidence="1 2" id="KW-0597">Phosphoprotein</keyword>
<dbReference type="Gene3D" id="3.40.50.2300">
    <property type="match status" value="1"/>
</dbReference>
<feature type="domain" description="Response regulatory" evidence="3">
    <location>
        <begin position="2"/>
        <end position="118"/>
    </location>
</feature>
<dbReference type="Pfam" id="PF00072">
    <property type="entry name" value="Response_reg"/>
    <property type="match status" value="1"/>
</dbReference>
<evidence type="ECO:0000256" key="1">
    <source>
        <dbReference type="ARBA" id="ARBA00022553"/>
    </source>
</evidence>
<dbReference type="InterPro" id="IPR011006">
    <property type="entry name" value="CheY-like_superfamily"/>
</dbReference>
<dbReference type="PANTHER" id="PTHR44591:SF3">
    <property type="entry name" value="RESPONSE REGULATORY DOMAIN-CONTAINING PROTEIN"/>
    <property type="match status" value="1"/>
</dbReference>